<dbReference type="Gene3D" id="3.40.190.290">
    <property type="match status" value="1"/>
</dbReference>
<dbReference type="AlphaFoldDB" id="A0A3N1MJE3"/>
<dbReference type="PROSITE" id="PS50931">
    <property type="entry name" value="HTH_LYSR"/>
    <property type="match status" value="1"/>
</dbReference>
<dbReference type="Gene3D" id="1.10.10.10">
    <property type="entry name" value="Winged helix-like DNA-binding domain superfamily/Winged helix DNA-binding domain"/>
    <property type="match status" value="1"/>
</dbReference>
<dbReference type="InterPro" id="IPR005119">
    <property type="entry name" value="LysR_subst-bd"/>
</dbReference>
<dbReference type="OrthoDB" id="9775392at2"/>
<dbReference type="InterPro" id="IPR036388">
    <property type="entry name" value="WH-like_DNA-bd_sf"/>
</dbReference>
<dbReference type="FunFam" id="1.10.10.10:FF:000001">
    <property type="entry name" value="LysR family transcriptional regulator"/>
    <property type="match status" value="1"/>
</dbReference>
<dbReference type="InterPro" id="IPR050950">
    <property type="entry name" value="HTH-type_LysR_regulators"/>
</dbReference>
<evidence type="ECO:0000259" key="5">
    <source>
        <dbReference type="PROSITE" id="PS50931"/>
    </source>
</evidence>
<accession>A0A3N1MJE3</accession>
<keyword evidence="4" id="KW-0804">Transcription</keyword>
<dbReference type="Proteomes" id="UP000278222">
    <property type="component" value="Unassembled WGS sequence"/>
</dbReference>
<reference evidence="6 7" key="1">
    <citation type="submission" date="2018-11" db="EMBL/GenBank/DDBJ databases">
        <title>Genomic Encyclopedia of Type Strains, Phase IV (KMG-IV): sequencing the most valuable type-strain genomes for metagenomic binning, comparative biology and taxonomic classification.</title>
        <authorList>
            <person name="Goeker M."/>
        </authorList>
    </citation>
    <scope>NUCLEOTIDE SEQUENCE [LARGE SCALE GENOMIC DNA]</scope>
    <source>
        <strain evidence="6 7">DSM 5900</strain>
    </source>
</reference>
<name>A0A3N1MJE3_9PROT</name>
<keyword evidence="7" id="KW-1185">Reference proteome</keyword>
<dbReference type="InterPro" id="IPR036390">
    <property type="entry name" value="WH_DNA-bd_sf"/>
</dbReference>
<keyword evidence="2" id="KW-0805">Transcription regulation</keyword>
<evidence type="ECO:0000313" key="7">
    <source>
        <dbReference type="Proteomes" id="UP000278222"/>
    </source>
</evidence>
<keyword evidence="3 6" id="KW-0238">DNA-binding</keyword>
<evidence type="ECO:0000256" key="2">
    <source>
        <dbReference type="ARBA" id="ARBA00023015"/>
    </source>
</evidence>
<evidence type="ECO:0000256" key="1">
    <source>
        <dbReference type="ARBA" id="ARBA00009437"/>
    </source>
</evidence>
<dbReference type="PANTHER" id="PTHR30419:SF31">
    <property type="entry name" value="BLR3139 PROTEIN"/>
    <property type="match status" value="1"/>
</dbReference>
<evidence type="ECO:0000313" key="6">
    <source>
        <dbReference type="EMBL" id="ROQ03335.1"/>
    </source>
</evidence>
<dbReference type="GO" id="GO:0005829">
    <property type="term" value="C:cytosol"/>
    <property type="evidence" value="ECO:0007669"/>
    <property type="project" value="TreeGrafter"/>
</dbReference>
<protein>
    <submittedName>
        <fullName evidence="6">DNA-binding transcriptional LysR family regulator</fullName>
    </submittedName>
</protein>
<dbReference type="SUPFAM" id="SSF46785">
    <property type="entry name" value="Winged helix' DNA-binding domain"/>
    <property type="match status" value="1"/>
</dbReference>
<comment type="similarity">
    <text evidence="1">Belongs to the LysR transcriptional regulatory family.</text>
</comment>
<dbReference type="EMBL" id="RJKX01000001">
    <property type="protein sequence ID" value="ROQ03335.1"/>
    <property type="molecule type" value="Genomic_DNA"/>
</dbReference>
<proteinExistence type="inferred from homology"/>
<comment type="caution">
    <text evidence="6">The sequence shown here is derived from an EMBL/GenBank/DDBJ whole genome shotgun (WGS) entry which is preliminary data.</text>
</comment>
<dbReference type="Pfam" id="PF03466">
    <property type="entry name" value="LysR_substrate"/>
    <property type="match status" value="1"/>
</dbReference>
<dbReference type="GO" id="GO:0003677">
    <property type="term" value="F:DNA binding"/>
    <property type="evidence" value="ECO:0007669"/>
    <property type="project" value="UniProtKB-KW"/>
</dbReference>
<feature type="domain" description="HTH lysR-type" evidence="5">
    <location>
        <begin position="1"/>
        <end position="58"/>
    </location>
</feature>
<dbReference type="Pfam" id="PF00126">
    <property type="entry name" value="HTH_1"/>
    <property type="match status" value="1"/>
</dbReference>
<dbReference type="RefSeq" id="WP_123687664.1">
    <property type="nucleotide sequence ID" value="NZ_AP019700.1"/>
</dbReference>
<evidence type="ECO:0000256" key="3">
    <source>
        <dbReference type="ARBA" id="ARBA00023125"/>
    </source>
</evidence>
<dbReference type="PRINTS" id="PR00039">
    <property type="entry name" value="HTHLYSR"/>
</dbReference>
<evidence type="ECO:0000256" key="4">
    <source>
        <dbReference type="ARBA" id="ARBA00023163"/>
    </source>
</evidence>
<dbReference type="InterPro" id="IPR000847">
    <property type="entry name" value="LysR_HTH_N"/>
</dbReference>
<gene>
    <name evidence="6" type="ORF">EDC65_0017</name>
</gene>
<dbReference type="SUPFAM" id="SSF53850">
    <property type="entry name" value="Periplasmic binding protein-like II"/>
    <property type="match status" value="1"/>
</dbReference>
<organism evidence="6 7">
    <name type="scientific">Stella humosa</name>
    <dbReference type="NCBI Taxonomy" id="94"/>
    <lineage>
        <taxon>Bacteria</taxon>
        <taxon>Pseudomonadati</taxon>
        <taxon>Pseudomonadota</taxon>
        <taxon>Alphaproteobacteria</taxon>
        <taxon>Rhodospirillales</taxon>
        <taxon>Stellaceae</taxon>
        <taxon>Stella</taxon>
    </lineage>
</organism>
<sequence>MQLRHLRYFVALADERHFGRAAAACHISQSTLSAALRLLEEEIGAPLVERDQRFKGLTAEGGALLDWARRILAERRRLDQEVAALREGLSGELELGAVPAALPTIGLLTTAFHRRYPNVRLTVVSRTSNEIQRALDEFSLDAGITYLDNEPLHGVRATTLYEERYILLTPADGPFAARRSVHWAEAADASLCLLTPDMQNRRIIDGIFREVGKTPRVLVETNSVMTLCSHIRTGAWSSVFPHNFLWVFGTPPGMLALPLASPVRTHAIGLVVRREEPLSPLVRALEAVAAGLDMASQLEPMVPPAL</sequence>
<dbReference type="CDD" id="cd05466">
    <property type="entry name" value="PBP2_LTTR_substrate"/>
    <property type="match status" value="1"/>
</dbReference>
<dbReference type="PANTHER" id="PTHR30419">
    <property type="entry name" value="HTH-TYPE TRANSCRIPTIONAL REGULATOR YBHD"/>
    <property type="match status" value="1"/>
</dbReference>
<dbReference type="GO" id="GO:0003700">
    <property type="term" value="F:DNA-binding transcription factor activity"/>
    <property type="evidence" value="ECO:0007669"/>
    <property type="project" value="InterPro"/>
</dbReference>